<accession>A0A401J5N4</accession>
<dbReference type="AlphaFoldDB" id="A0A249MQQ5"/>
<dbReference type="Proteomes" id="UP000217141">
    <property type="component" value="Chromosome I"/>
</dbReference>
<proteinExistence type="inferred from homology"/>
<comment type="similarity">
    <text evidence="1">Belongs to the SDHAF4 family.</text>
</comment>
<accession>A0A249MQQ5</accession>
<evidence type="ECO:0000313" key="6">
    <source>
        <dbReference type="Proteomes" id="UP000290975"/>
    </source>
</evidence>
<feature type="compositionally biased region" description="Pro residues" evidence="2">
    <location>
        <begin position="22"/>
        <end position="36"/>
    </location>
</feature>
<reference evidence="3 5" key="2">
    <citation type="submission" date="2017-08" db="EMBL/GenBank/DDBJ databases">
        <title>Whole Genome Sequence of Sphingobium hydrophobicum C1: Insights into Adaption to the Electronic-waste Contaminated Sediment.</title>
        <authorList>
            <person name="Song D."/>
            <person name="Chen X."/>
            <person name="Xu M."/>
        </authorList>
    </citation>
    <scope>NUCLEOTIDE SEQUENCE [LARGE SCALE GENOMIC DNA]</scope>
    <source>
        <strain evidence="3 5">C1</strain>
    </source>
</reference>
<sequence length="57" mass="6366">MGHYNGKRPAHVQPPAHLSKSPPVPQPDPIDSPPQPQEELSPVRYGDWERKGLAIDF</sequence>
<keyword evidence="6" id="KW-1185">Reference proteome</keyword>
<evidence type="ECO:0000256" key="1">
    <source>
        <dbReference type="ARBA" id="ARBA00005701"/>
    </source>
</evidence>
<name>A0A249MQQ5_SPHXE</name>
<protein>
    <submittedName>
        <fullName evidence="3">DUF1674 domain-containing protein</fullName>
    </submittedName>
</protein>
<evidence type="ECO:0000313" key="5">
    <source>
        <dbReference type="Proteomes" id="UP000217141"/>
    </source>
</evidence>
<feature type="region of interest" description="Disordered" evidence="2">
    <location>
        <begin position="1"/>
        <end position="48"/>
    </location>
</feature>
<evidence type="ECO:0000256" key="2">
    <source>
        <dbReference type="SAM" id="MobiDB-lite"/>
    </source>
</evidence>
<dbReference type="Pfam" id="PF07896">
    <property type="entry name" value="DUF1674"/>
    <property type="match status" value="1"/>
</dbReference>
<dbReference type="KEGG" id="shyd:CJD35_03855"/>
<evidence type="ECO:0000313" key="4">
    <source>
        <dbReference type="EMBL" id="GBH31971.1"/>
    </source>
</evidence>
<organism evidence="3 5">
    <name type="scientific">Sphingobium xenophagum</name>
    <dbReference type="NCBI Taxonomy" id="121428"/>
    <lineage>
        <taxon>Bacteria</taxon>
        <taxon>Pseudomonadati</taxon>
        <taxon>Pseudomonadota</taxon>
        <taxon>Alphaproteobacteria</taxon>
        <taxon>Sphingomonadales</taxon>
        <taxon>Sphingomonadaceae</taxon>
        <taxon>Sphingobium</taxon>
    </lineage>
</organism>
<reference evidence="4 6" key="1">
    <citation type="submission" date="2014-12" db="EMBL/GenBank/DDBJ databases">
        <title>Whole genome sequencing of Sphingobium xenophagum OW59.</title>
        <authorList>
            <person name="Ohta Y."/>
            <person name="Nishi S."/>
            <person name="Hatada Y."/>
        </authorList>
    </citation>
    <scope>NUCLEOTIDE SEQUENCE [LARGE SCALE GENOMIC DNA]</scope>
    <source>
        <strain evidence="4 6">OW59</strain>
    </source>
</reference>
<dbReference type="InterPro" id="IPR012875">
    <property type="entry name" value="SDHF4"/>
</dbReference>
<dbReference type="STRING" id="1192759.GCA_000277525_03519"/>
<evidence type="ECO:0000313" key="3">
    <source>
        <dbReference type="EMBL" id="ASY43683.1"/>
    </source>
</evidence>
<gene>
    <name evidence="3" type="ORF">CJD35_03855</name>
    <name evidence="4" type="ORF">MBESOW_P3232</name>
</gene>
<dbReference type="RefSeq" id="WP_017184307.1">
    <property type="nucleotide sequence ID" value="NZ_BBQY01000022.1"/>
</dbReference>
<dbReference type="EMBL" id="CP022745">
    <property type="protein sequence ID" value="ASY43683.1"/>
    <property type="molecule type" value="Genomic_DNA"/>
</dbReference>
<dbReference type="Proteomes" id="UP000290975">
    <property type="component" value="Unassembled WGS sequence"/>
</dbReference>
<feature type="compositionally biased region" description="Basic residues" evidence="2">
    <location>
        <begin position="1"/>
        <end position="10"/>
    </location>
</feature>
<dbReference type="EMBL" id="BBQY01000022">
    <property type="protein sequence ID" value="GBH31971.1"/>
    <property type="molecule type" value="Genomic_DNA"/>
</dbReference>